<dbReference type="SMART" id="SM01349">
    <property type="entry name" value="TOG"/>
    <property type="match status" value="1"/>
</dbReference>
<dbReference type="Gene3D" id="1.25.10.10">
    <property type="entry name" value="Leucine-rich Repeat Variant"/>
    <property type="match status" value="1"/>
</dbReference>
<dbReference type="InterPro" id="IPR057546">
    <property type="entry name" value="HEAT_GCN1"/>
</dbReference>
<keyword evidence="5" id="KW-0677">Repeat</keyword>
<dbReference type="GO" id="GO:0005737">
    <property type="term" value="C:cytoplasm"/>
    <property type="evidence" value="ECO:0007669"/>
    <property type="project" value="UniProtKB-SubCell"/>
</dbReference>
<evidence type="ECO:0000256" key="7">
    <source>
        <dbReference type="ARBA" id="ARBA00023242"/>
    </source>
</evidence>
<dbReference type="Pfam" id="PF25574">
    <property type="entry name" value="TPR_IMB1"/>
    <property type="match status" value="1"/>
</dbReference>
<evidence type="ECO:0000259" key="9">
    <source>
        <dbReference type="PROSITE" id="PS50166"/>
    </source>
</evidence>
<dbReference type="InterPro" id="IPR011989">
    <property type="entry name" value="ARM-like"/>
</dbReference>
<dbReference type="InterPro" id="IPR058584">
    <property type="entry name" value="IMB1_TNPO1-like_TPR"/>
</dbReference>
<evidence type="ECO:0000256" key="5">
    <source>
        <dbReference type="ARBA" id="ARBA00022737"/>
    </source>
</evidence>
<dbReference type="InterPro" id="IPR021133">
    <property type="entry name" value="HEAT_type_2"/>
</dbReference>
<evidence type="ECO:0000256" key="8">
    <source>
        <dbReference type="PROSITE-ProRule" id="PRU00103"/>
    </source>
</evidence>
<organism evidence="10">
    <name type="scientific">Mucor ambiguus</name>
    <dbReference type="NCBI Taxonomy" id="91626"/>
    <lineage>
        <taxon>Eukaryota</taxon>
        <taxon>Fungi</taxon>
        <taxon>Fungi incertae sedis</taxon>
        <taxon>Mucoromycota</taxon>
        <taxon>Mucoromycotina</taxon>
        <taxon>Mucoromycetes</taxon>
        <taxon>Mucorales</taxon>
        <taxon>Mucorineae</taxon>
        <taxon>Mucoraceae</taxon>
        <taxon>Mucor</taxon>
    </lineage>
</organism>
<dbReference type="Pfam" id="PF23271">
    <property type="entry name" value="HEAT_GCN1"/>
    <property type="match status" value="1"/>
</dbReference>
<accession>A0A0C9LR73</accession>
<evidence type="ECO:0000256" key="1">
    <source>
        <dbReference type="ARBA" id="ARBA00004123"/>
    </source>
</evidence>
<keyword evidence="6" id="KW-0653">Protein transport</keyword>
<keyword evidence="4" id="KW-0963">Cytoplasm</keyword>
<dbReference type="STRING" id="91626.A0A0C9LR73"/>
<dbReference type="OrthoDB" id="7862313at2759"/>
<dbReference type="InterPro" id="IPR001494">
    <property type="entry name" value="Importin-beta_N"/>
</dbReference>
<evidence type="ECO:0000256" key="3">
    <source>
        <dbReference type="ARBA" id="ARBA00022448"/>
    </source>
</evidence>
<dbReference type="Pfam" id="PF03810">
    <property type="entry name" value="IBN_N"/>
    <property type="match status" value="1"/>
</dbReference>
<dbReference type="Pfam" id="PF13513">
    <property type="entry name" value="HEAT_EZ"/>
    <property type="match status" value="1"/>
</dbReference>
<keyword evidence="11" id="KW-1185">Reference proteome</keyword>
<feature type="repeat" description="HEAT" evidence="8">
    <location>
        <begin position="386"/>
        <end position="424"/>
    </location>
</feature>
<feature type="domain" description="Importin N-terminal" evidence="9">
    <location>
        <begin position="57"/>
        <end position="94"/>
    </location>
</feature>
<gene>
    <name evidence="10" type="ORF">MAM1_0015c01429</name>
</gene>
<dbReference type="InterPro" id="IPR057672">
    <property type="entry name" value="TPR_IPO4/5"/>
</dbReference>
<dbReference type="PROSITE" id="PS50077">
    <property type="entry name" value="HEAT_REPEAT"/>
    <property type="match status" value="2"/>
</dbReference>
<sequence>MEQFVTGLEELLTKLASAQDSDTIRQATSTLNTQFYISANCIPAFVQIISRSPHHPVRQLAAVELRKRISKKWQEIPDEAQAEIRAQLLQMALNEQHEIVRHSTARVISSIARIDVPENKWPELLGFLNQACASTTAIHREVGTYCLYTLFEVIADFFMDHTAPLYDLFSKAIVDPESKRVRVTTVLTLGKLAEFIETDDKENIKSFRNMIPGMVNVLEQCLTEGDEESAGEIFEVFDTLLMLDAPLLSNHLVDLIRFFLTIGSNRELDDSLRVMALSFLMWAAVYKQNKIRSLKLVGFIVEGLMPIGSEEDPEDVDEDSPSRLAFKVLNALATNMPPQQVFPIVMPVVVTYMQSPDPNFRKAAMMSFAVIIEGCAEYMSPKLNELLPLVCSGLQDPEIIVRRAACMALGCLAEEMPVEISESHQVLLPLVFNLMNDTNPEVTKHACNALDAILESLGDEVLQYLPMLMEKLLFLLDNAPQTETKATVMAAIGSAAHAAGEGFEPYFGGVMPRIRHLMTLTEGSDEALLRGVATDSAGAIAEAVGADKFRPFTQDLMALAIEQLTLDSPRLRECSYAFFSIMARVFGEEFAPYLPTVMPPIIASCKAEEKDEANFGSEIDLTLGEGDEEDDESAFNFNSAIADEKEFAADALGELFESTQTHFLPYVEPAVQELTELAFHLFDGVRKAVVGSLFSFLKTFYLMSGSEEWKAGLPLTYPVHENVQNMTTIIIPTVLAMWKDEDDKMVVVQICQELIQSLKLMGPSIIADHVEEISRNILDIFEKRSICQQSYDEEDFVDEEEEAESESLLINAAGDLVATICETVGESYSSYFDVFMPLIAKYYKKSKSSAERSMAIGCLGECITGIKSAVTPHTERLLQLFVKACADEDQSVRSNAAYALGILTSNSQIDLGSQYPVILTALHPLFQNQPVPNITDNATGAVARLILARPDAVPLDQVLPVFTSVLPLKADFAENEPVFNCLFSLFRANNTFIQGQIPSLLPVFHHVLSNEDQLNESTRNELVDLLRALNTQSPALGISNSDLARFM</sequence>
<dbReference type="Pfam" id="PF25780">
    <property type="entry name" value="TPR_IPO5"/>
    <property type="match status" value="1"/>
</dbReference>
<reference evidence="10" key="1">
    <citation type="submission" date="2014-09" db="EMBL/GenBank/DDBJ databases">
        <title>Draft genome sequence of an oleaginous Mucoromycotina fungus Mucor ambiguus NBRC6742.</title>
        <authorList>
            <person name="Takeda I."/>
            <person name="Yamane N."/>
            <person name="Morita T."/>
            <person name="Tamano K."/>
            <person name="Machida M."/>
            <person name="Baker S."/>
            <person name="Koike H."/>
        </authorList>
    </citation>
    <scope>NUCLEOTIDE SEQUENCE</scope>
    <source>
        <strain evidence="10">NBRC 6742</strain>
    </source>
</reference>
<proteinExistence type="predicted"/>
<keyword evidence="7" id="KW-0539">Nucleus</keyword>
<evidence type="ECO:0000256" key="2">
    <source>
        <dbReference type="ARBA" id="ARBA00004496"/>
    </source>
</evidence>
<dbReference type="Proteomes" id="UP000053815">
    <property type="component" value="Unassembled WGS sequence"/>
</dbReference>
<dbReference type="PANTHER" id="PTHR10527">
    <property type="entry name" value="IMPORTIN BETA"/>
    <property type="match status" value="1"/>
</dbReference>
<evidence type="ECO:0000256" key="6">
    <source>
        <dbReference type="ARBA" id="ARBA00022927"/>
    </source>
</evidence>
<dbReference type="GO" id="GO:0006606">
    <property type="term" value="P:protein import into nucleus"/>
    <property type="evidence" value="ECO:0007669"/>
    <property type="project" value="InterPro"/>
</dbReference>
<dbReference type="AlphaFoldDB" id="A0A0C9LR73"/>
<dbReference type="InterPro" id="IPR034085">
    <property type="entry name" value="TOG"/>
</dbReference>
<dbReference type="EMBL" id="DF836304">
    <property type="protein sequence ID" value="GAN01990.1"/>
    <property type="molecule type" value="Genomic_DNA"/>
</dbReference>
<dbReference type="InterPro" id="IPR040122">
    <property type="entry name" value="Importin_beta"/>
</dbReference>
<dbReference type="GO" id="GO:0031267">
    <property type="term" value="F:small GTPase binding"/>
    <property type="evidence" value="ECO:0007669"/>
    <property type="project" value="InterPro"/>
</dbReference>
<protein>
    <submittedName>
        <fullName evidence="10">ARM repeat-containing protein</fullName>
    </submittedName>
</protein>
<evidence type="ECO:0000256" key="4">
    <source>
        <dbReference type="ARBA" id="ARBA00022490"/>
    </source>
</evidence>
<evidence type="ECO:0000313" key="11">
    <source>
        <dbReference type="Proteomes" id="UP000053815"/>
    </source>
</evidence>
<dbReference type="SMART" id="SM00913">
    <property type="entry name" value="IBN_N"/>
    <property type="match status" value="1"/>
</dbReference>
<keyword evidence="3" id="KW-0813">Transport</keyword>
<dbReference type="InterPro" id="IPR016024">
    <property type="entry name" value="ARM-type_fold"/>
</dbReference>
<dbReference type="PROSITE" id="PS50166">
    <property type="entry name" value="IMPORTIN_B_NT"/>
    <property type="match status" value="1"/>
</dbReference>
<name>A0A0C9LR73_9FUNG</name>
<feature type="repeat" description="HEAT" evidence="8">
    <location>
        <begin position="427"/>
        <end position="465"/>
    </location>
</feature>
<comment type="subcellular location">
    <subcellularLocation>
        <location evidence="2">Cytoplasm</location>
    </subcellularLocation>
    <subcellularLocation>
        <location evidence="1">Nucleus</location>
    </subcellularLocation>
</comment>
<dbReference type="GO" id="GO:0005634">
    <property type="term" value="C:nucleus"/>
    <property type="evidence" value="ECO:0007669"/>
    <property type="project" value="UniProtKB-SubCell"/>
</dbReference>
<dbReference type="SUPFAM" id="SSF48371">
    <property type="entry name" value="ARM repeat"/>
    <property type="match status" value="2"/>
</dbReference>
<evidence type="ECO:0000313" key="10">
    <source>
        <dbReference type="EMBL" id="GAN01990.1"/>
    </source>
</evidence>